<sequence length="642" mass="72478">MLKALEGIKPQPWLSVGQSHIIRMVPTFICTRGLGYMPTSNGPILHGGCRSVFRQTFTFIGRPEGKVLSQINPYLYSAQKLKHYNRTQIHRGVCISRCMGNGTDFMEAAQTCINRSIESYDLQAEVISAKWCSTAGHQEISTSSRAFGVFVVALIIITLVATVLGLFSNKMGNRFLMAFSLVKNWEILTYDRSKPRAEPRMKDLSPIEGIRVIGTQCVIFAHVILTYVYSYIDNPQFIEQMYDQFGWKMVLNSPPWLQGFFAISGFLNCYTLLILSEKRNISIGYSILSILNRYIRVTPVSVFALWFIVAWYPHMGSGPQWAWVVGRESCECSQAWLGHFLYILNYQTLGKFCMAHTWYLSADMQIHVLGTILMFILLRYRRLMLPVLGALLVASSAGAAFVVYYYELTPIITAQPPEGLRTIFFKSGIIKHLYLPVWMNLSGYICGTAAAYIHYQNQQAGVKLNEKKWFNILNQLSLHIASIVVLCGIPFLSDETPPLWVSALYSALDRSLVSICFSIFLLGLVSKCKSPPLTFLSWRGWNVLGRLSFCVFVIHFIILRFAIAYNTQIPHATLFSMISLLIVGTILTFLVSIPVCLMIEIPAIQFWKALFQGESRPPAVTEEPVNPKFDLVAGINGQQNEV</sequence>
<reference evidence="3 4" key="1">
    <citation type="submission" date="2023-11" db="EMBL/GenBank/DDBJ databases">
        <authorList>
            <person name="Okamura Y."/>
        </authorList>
    </citation>
    <scope>NUCLEOTIDE SEQUENCE [LARGE SCALE GENOMIC DNA]</scope>
</reference>
<protein>
    <recommendedName>
        <fullName evidence="2">Acyltransferase 3 domain-containing protein</fullName>
    </recommendedName>
</protein>
<keyword evidence="1" id="KW-0472">Membrane</keyword>
<proteinExistence type="predicted"/>
<dbReference type="InterPro" id="IPR002656">
    <property type="entry name" value="Acyl_transf_3_dom"/>
</dbReference>
<dbReference type="EMBL" id="CAVLEF010000081">
    <property type="protein sequence ID" value="CAK1550253.1"/>
    <property type="molecule type" value="Genomic_DNA"/>
</dbReference>
<feature type="transmembrane region" description="Helical" evidence="1">
    <location>
        <begin position="543"/>
        <end position="563"/>
    </location>
</feature>
<dbReference type="PANTHER" id="PTHR11161:SF72">
    <property type="entry name" value="FI21449P1"/>
    <property type="match status" value="1"/>
</dbReference>
<keyword evidence="1" id="KW-1133">Transmembrane helix</keyword>
<name>A0AAV1JNI3_9NEOP</name>
<feature type="transmembrane region" description="Helical" evidence="1">
    <location>
        <begin position="256"/>
        <end position="275"/>
    </location>
</feature>
<feature type="transmembrane region" description="Helical" evidence="1">
    <location>
        <begin position="210"/>
        <end position="232"/>
    </location>
</feature>
<feature type="transmembrane region" description="Helical" evidence="1">
    <location>
        <begin position="575"/>
        <end position="599"/>
    </location>
</feature>
<feature type="transmembrane region" description="Helical" evidence="1">
    <location>
        <begin position="146"/>
        <end position="167"/>
    </location>
</feature>
<dbReference type="AlphaFoldDB" id="A0AAV1JNI3"/>
<dbReference type="InterPro" id="IPR052728">
    <property type="entry name" value="O2_lipid_transport_reg"/>
</dbReference>
<evidence type="ECO:0000313" key="4">
    <source>
        <dbReference type="Proteomes" id="UP001497472"/>
    </source>
</evidence>
<keyword evidence="4" id="KW-1185">Reference proteome</keyword>
<evidence type="ECO:0000259" key="2">
    <source>
        <dbReference type="Pfam" id="PF01757"/>
    </source>
</evidence>
<evidence type="ECO:0000313" key="3">
    <source>
        <dbReference type="EMBL" id="CAK1550253.1"/>
    </source>
</evidence>
<feature type="transmembrane region" description="Helical" evidence="1">
    <location>
        <begin position="499"/>
        <end position="522"/>
    </location>
</feature>
<dbReference type="GO" id="GO:0016747">
    <property type="term" value="F:acyltransferase activity, transferring groups other than amino-acyl groups"/>
    <property type="evidence" value="ECO:0007669"/>
    <property type="project" value="InterPro"/>
</dbReference>
<evidence type="ECO:0000256" key="1">
    <source>
        <dbReference type="SAM" id="Phobius"/>
    </source>
</evidence>
<feature type="transmembrane region" description="Helical" evidence="1">
    <location>
        <begin position="385"/>
        <end position="406"/>
    </location>
</feature>
<keyword evidence="1" id="KW-0812">Transmembrane</keyword>
<feature type="transmembrane region" description="Helical" evidence="1">
    <location>
        <begin position="295"/>
        <end position="313"/>
    </location>
</feature>
<organism evidence="3 4">
    <name type="scientific">Leptosia nina</name>
    <dbReference type="NCBI Taxonomy" id="320188"/>
    <lineage>
        <taxon>Eukaryota</taxon>
        <taxon>Metazoa</taxon>
        <taxon>Ecdysozoa</taxon>
        <taxon>Arthropoda</taxon>
        <taxon>Hexapoda</taxon>
        <taxon>Insecta</taxon>
        <taxon>Pterygota</taxon>
        <taxon>Neoptera</taxon>
        <taxon>Endopterygota</taxon>
        <taxon>Lepidoptera</taxon>
        <taxon>Glossata</taxon>
        <taxon>Ditrysia</taxon>
        <taxon>Papilionoidea</taxon>
        <taxon>Pieridae</taxon>
        <taxon>Pierinae</taxon>
        <taxon>Leptosia</taxon>
    </lineage>
</organism>
<feature type="transmembrane region" description="Helical" evidence="1">
    <location>
        <begin position="358"/>
        <end position="378"/>
    </location>
</feature>
<dbReference type="Pfam" id="PF01757">
    <property type="entry name" value="Acyl_transf_3"/>
    <property type="match status" value="1"/>
</dbReference>
<feature type="transmembrane region" description="Helical" evidence="1">
    <location>
        <begin position="476"/>
        <end position="493"/>
    </location>
</feature>
<comment type="caution">
    <text evidence="3">The sequence shown here is derived from an EMBL/GenBank/DDBJ whole genome shotgun (WGS) entry which is preliminary data.</text>
</comment>
<dbReference type="Proteomes" id="UP001497472">
    <property type="component" value="Unassembled WGS sequence"/>
</dbReference>
<feature type="transmembrane region" description="Helical" evidence="1">
    <location>
        <begin position="433"/>
        <end position="455"/>
    </location>
</feature>
<feature type="domain" description="Acyltransferase 3" evidence="2">
    <location>
        <begin position="207"/>
        <end position="594"/>
    </location>
</feature>
<gene>
    <name evidence="3" type="ORF">LNINA_LOCUS9488</name>
</gene>
<accession>A0AAV1JNI3</accession>
<dbReference type="PANTHER" id="PTHR11161">
    <property type="entry name" value="O-ACYLTRANSFERASE"/>
    <property type="match status" value="1"/>
</dbReference>